<protein>
    <recommendedName>
        <fullName evidence="1">EAL domain-containing protein</fullName>
    </recommendedName>
</protein>
<feature type="domain" description="EAL" evidence="1">
    <location>
        <begin position="1"/>
        <end position="221"/>
    </location>
</feature>
<dbReference type="PANTHER" id="PTHR33121">
    <property type="entry name" value="CYCLIC DI-GMP PHOSPHODIESTERASE PDEF"/>
    <property type="match status" value="1"/>
</dbReference>
<dbReference type="Proteomes" id="UP000606115">
    <property type="component" value="Unassembled WGS sequence"/>
</dbReference>
<accession>A0ABQ2DE29</accession>
<proteinExistence type="predicted"/>
<dbReference type="Pfam" id="PF00563">
    <property type="entry name" value="EAL"/>
    <property type="match status" value="1"/>
</dbReference>
<evidence type="ECO:0000313" key="3">
    <source>
        <dbReference type="Proteomes" id="UP000606115"/>
    </source>
</evidence>
<dbReference type="SUPFAM" id="SSF141868">
    <property type="entry name" value="EAL domain-like"/>
    <property type="match status" value="1"/>
</dbReference>
<keyword evidence="3" id="KW-1185">Reference proteome</keyword>
<evidence type="ECO:0000259" key="1">
    <source>
        <dbReference type="PROSITE" id="PS50883"/>
    </source>
</evidence>
<organism evidence="2 3">
    <name type="scientific">Glutamicibacter ardleyensis</name>
    <dbReference type="NCBI Taxonomy" id="225894"/>
    <lineage>
        <taxon>Bacteria</taxon>
        <taxon>Bacillati</taxon>
        <taxon>Actinomycetota</taxon>
        <taxon>Actinomycetes</taxon>
        <taxon>Micrococcales</taxon>
        <taxon>Micrococcaceae</taxon>
        <taxon>Glutamicibacter</taxon>
    </lineage>
</organism>
<name>A0ABQ2DE29_9MICC</name>
<dbReference type="SMART" id="SM00052">
    <property type="entry name" value="EAL"/>
    <property type="match status" value="1"/>
</dbReference>
<dbReference type="PANTHER" id="PTHR33121:SF76">
    <property type="entry name" value="SIGNALING PROTEIN"/>
    <property type="match status" value="1"/>
</dbReference>
<dbReference type="InterPro" id="IPR001633">
    <property type="entry name" value="EAL_dom"/>
</dbReference>
<gene>
    <name evidence="2" type="ORF">GCM10007173_07260</name>
</gene>
<dbReference type="Gene3D" id="3.20.20.450">
    <property type="entry name" value="EAL domain"/>
    <property type="match status" value="1"/>
</dbReference>
<comment type="caution">
    <text evidence="2">The sequence shown here is derived from an EMBL/GenBank/DDBJ whole genome shotgun (WGS) entry which is preliminary data.</text>
</comment>
<reference evidence="3" key="1">
    <citation type="journal article" date="2019" name="Int. J. Syst. Evol. Microbiol.">
        <title>The Global Catalogue of Microorganisms (GCM) 10K type strain sequencing project: providing services to taxonomists for standard genome sequencing and annotation.</title>
        <authorList>
            <consortium name="The Broad Institute Genomics Platform"/>
            <consortium name="The Broad Institute Genome Sequencing Center for Infectious Disease"/>
            <person name="Wu L."/>
            <person name="Ma J."/>
        </authorList>
    </citation>
    <scope>NUCLEOTIDE SEQUENCE [LARGE SCALE GENOMIC DNA]</scope>
    <source>
        <strain evidence="3">CGMCC 1.3685</strain>
    </source>
</reference>
<dbReference type="CDD" id="cd01948">
    <property type="entry name" value="EAL"/>
    <property type="match status" value="1"/>
</dbReference>
<sequence>MHFVFQPLIDLAQWTVFGFEALTRFDDGVSPDVHFRNAHAENRLTELELQVIDGILQASVHLPSGMLLTLNASGPTFEALGAANVEMNARLSWGLELNELSEPCLCNQARNIATSLGCLLLIDDAGIGYANRSRILQLKPDVVKLDRSMISSYVDSAEVRALVDSLLSAAKETGAKTLAEGLETAEDLELIRHLAIDYAQGFYFAAGHRTEQLPMILHDLNRRLGINVPSF</sequence>
<dbReference type="RefSeq" id="WP_188683781.1">
    <property type="nucleotide sequence ID" value="NZ_BMKX01000001.1"/>
</dbReference>
<dbReference type="InterPro" id="IPR050706">
    <property type="entry name" value="Cyclic-di-GMP_PDE-like"/>
</dbReference>
<evidence type="ECO:0000313" key="2">
    <source>
        <dbReference type="EMBL" id="GGJ51251.1"/>
    </source>
</evidence>
<dbReference type="PROSITE" id="PS50883">
    <property type="entry name" value="EAL"/>
    <property type="match status" value="1"/>
</dbReference>
<dbReference type="InterPro" id="IPR035919">
    <property type="entry name" value="EAL_sf"/>
</dbReference>
<dbReference type="GeneID" id="303303119"/>
<dbReference type="EMBL" id="BMKX01000001">
    <property type="protein sequence ID" value="GGJ51251.1"/>
    <property type="molecule type" value="Genomic_DNA"/>
</dbReference>